<sequence>MACAGADAAALQIDRIDAQGLFHRWNAGHPERAIRPGDHVIEVNGCRGHASVLTAQLKQARVHRIVIRRSPEAPAAEAAGGPPAPQAGARAADEAPQPGPLQGEWRDRCGKVCTITGTTLRWTHPTAGATATKVELMGVTVRMVFLGRVQCGVLQGDQICWSKSDIWWKERPCI</sequence>
<evidence type="ECO:0000256" key="1">
    <source>
        <dbReference type="SAM" id="MobiDB-lite"/>
    </source>
</evidence>
<gene>
    <name evidence="2" type="ORF">PCOR1329_LOCUS29889</name>
</gene>
<protein>
    <recommendedName>
        <fullName evidence="4">PDZ domain-containing protein</fullName>
    </recommendedName>
</protein>
<evidence type="ECO:0000313" key="2">
    <source>
        <dbReference type="EMBL" id="CAK0831602.1"/>
    </source>
</evidence>
<evidence type="ECO:0000313" key="3">
    <source>
        <dbReference type="Proteomes" id="UP001189429"/>
    </source>
</evidence>
<keyword evidence="3" id="KW-1185">Reference proteome</keyword>
<evidence type="ECO:0008006" key="4">
    <source>
        <dbReference type="Google" id="ProtNLM"/>
    </source>
</evidence>
<comment type="caution">
    <text evidence="2">The sequence shown here is derived from an EMBL/GenBank/DDBJ whole genome shotgun (WGS) entry which is preliminary data.</text>
</comment>
<accession>A0ABN9SIU3</accession>
<dbReference type="Proteomes" id="UP001189429">
    <property type="component" value="Unassembled WGS sequence"/>
</dbReference>
<organism evidence="2 3">
    <name type="scientific">Prorocentrum cordatum</name>
    <dbReference type="NCBI Taxonomy" id="2364126"/>
    <lineage>
        <taxon>Eukaryota</taxon>
        <taxon>Sar</taxon>
        <taxon>Alveolata</taxon>
        <taxon>Dinophyceae</taxon>
        <taxon>Prorocentrales</taxon>
        <taxon>Prorocentraceae</taxon>
        <taxon>Prorocentrum</taxon>
    </lineage>
</organism>
<proteinExistence type="predicted"/>
<reference evidence="2" key="1">
    <citation type="submission" date="2023-10" db="EMBL/GenBank/DDBJ databases">
        <authorList>
            <person name="Chen Y."/>
            <person name="Shah S."/>
            <person name="Dougan E. K."/>
            <person name="Thang M."/>
            <person name="Chan C."/>
        </authorList>
    </citation>
    <scope>NUCLEOTIDE SEQUENCE [LARGE SCALE GENOMIC DNA]</scope>
</reference>
<dbReference type="EMBL" id="CAUYUJ010011337">
    <property type="protein sequence ID" value="CAK0831602.1"/>
    <property type="molecule type" value="Genomic_DNA"/>
</dbReference>
<feature type="compositionally biased region" description="Low complexity" evidence="1">
    <location>
        <begin position="72"/>
        <end position="96"/>
    </location>
</feature>
<feature type="region of interest" description="Disordered" evidence="1">
    <location>
        <begin position="72"/>
        <end position="103"/>
    </location>
</feature>
<name>A0ABN9SIU3_9DINO</name>